<dbReference type="Pfam" id="PF01979">
    <property type="entry name" value="Amidohydro_1"/>
    <property type="match status" value="1"/>
</dbReference>
<dbReference type="SUPFAM" id="SSF51338">
    <property type="entry name" value="Composite domain of metallo-dependent hydrolases"/>
    <property type="match status" value="1"/>
</dbReference>
<accession>A0A0F7KQX7</accession>
<dbReference type="InterPro" id="IPR006680">
    <property type="entry name" value="Amidohydro-rel"/>
</dbReference>
<dbReference type="Gene3D" id="1.20.58.520">
    <property type="entry name" value="Amidohydrolase"/>
    <property type="match status" value="1"/>
</dbReference>
<keyword evidence="2" id="KW-1185">Reference proteome</keyword>
<sequence>MARHLIATALTCCAALASGPAFAAQSLVLDHVRMVDLAGQEPAIGSDRTLVITDGHIVYAGDADRAPSPEDARRIDASGLTLMPGLVDMHVHVWDEAALGAYLAHGVTTIRNMSGMPFHLDMQRRIESGELAGPRLMTTGPILNSAGPNAQINHQLVEDAASAREAVRWQHEAGFRHLKLYSNLRRDAFHAVVDQAGKLGMTMTGHTPEGERLAGIPAERDFVIPFDEVLAAGFTTIEHNESILWHGLHDRQDPVGARELAGRIAAAGVPVTPTLVAYRNLIHVAETNGAYAQRPGTEWMNPVLRPIEADNVASWAMRDAAPYADSIRFLGTMAAMMQDAGVMLVTGSDAGIFVNPPGLSLIDEMTLLAEAGLTPAQVLKAATANPAIVLGEAGLAGCLEEGCRADLVLYDCDPLAEIACTAKPQAVIRNGEYLDRAALDAMLDAATRQDPQRTMRNLAEGMTAQGSELPPGF</sequence>
<dbReference type="STRING" id="1267766.WYH_00926"/>
<dbReference type="InterPro" id="IPR032466">
    <property type="entry name" value="Metal_Hydrolase"/>
</dbReference>
<protein>
    <submittedName>
        <fullName evidence="1">Imidazolonepropionase</fullName>
    </submittedName>
</protein>
<dbReference type="Gene3D" id="3.30.110.90">
    <property type="entry name" value="Amidohydrolase"/>
    <property type="match status" value="1"/>
</dbReference>
<dbReference type="InterPro" id="IPR051781">
    <property type="entry name" value="Metallo-dep_Hydrolase"/>
</dbReference>
<dbReference type="RefSeq" id="WP_046902892.1">
    <property type="nucleotide sequence ID" value="NZ_CP011452.2"/>
</dbReference>
<dbReference type="GO" id="GO:0016810">
    <property type="term" value="F:hydrolase activity, acting on carbon-nitrogen (but not peptide) bonds"/>
    <property type="evidence" value="ECO:0007669"/>
    <property type="project" value="InterPro"/>
</dbReference>
<reference evidence="1" key="1">
    <citation type="submission" date="2015-05" db="EMBL/GenBank/DDBJ databases">
        <title>The complete genome of Altererythrobacter atlanticus strain 26DY36.</title>
        <authorList>
            <person name="Wu Y.-H."/>
            <person name="Cheng H."/>
            <person name="Wu X.-W."/>
        </authorList>
    </citation>
    <scope>NUCLEOTIDE SEQUENCE [LARGE SCALE GENOMIC DNA]</scope>
    <source>
        <strain evidence="1">26DY36</strain>
    </source>
</reference>
<dbReference type="InterPro" id="IPR011059">
    <property type="entry name" value="Metal-dep_hydrolase_composite"/>
</dbReference>
<dbReference type="KEGG" id="aay:WYH_00926"/>
<dbReference type="Proteomes" id="UP000034392">
    <property type="component" value="Chromosome"/>
</dbReference>
<dbReference type="PANTHER" id="PTHR43135">
    <property type="entry name" value="ALPHA-D-RIBOSE 1-METHYLPHOSPHONATE 5-TRIPHOSPHATE DIPHOSPHATASE"/>
    <property type="match status" value="1"/>
</dbReference>
<evidence type="ECO:0000313" key="2">
    <source>
        <dbReference type="Proteomes" id="UP000034392"/>
    </source>
</evidence>
<dbReference type="AlphaFoldDB" id="A0A0F7KQX7"/>
<dbReference type="PATRIC" id="fig|1267766.3.peg.931"/>
<name>A0A0F7KQX7_9SPHN</name>
<dbReference type="EMBL" id="CP011452">
    <property type="protein sequence ID" value="AKH41974.1"/>
    <property type="molecule type" value="Genomic_DNA"/>
</dbReference>
<proteinExistence type="predicted"/>
<gene>
    <name evidence="1" type="ORF">WYH_00926</name>
</gene>
<evidence type="ECO:0000313" key="1">
    <source>
        <dbReference type="EMBL" id="AKH41974.1"/>
    </source>
</evidence>
<dbReference type="PANTHER" id="PTHR43135:SF3">
    <property type="entry name" value="ALPHA-D-RIBOSE 1-METHYLPHOSPHONATE 5-TRIPHOSPHATE DIPHOSPHATASE"/>
    <property type="match status" value="1"/>
</dbReference>
<dbReference type="Gene3D" id="3.40.50.10910">
    <property type="entry name" value="Amidohydrolase"/>
    <property type="match status" value="1"/>
</dbReference>
<dbReference type="Gene3D" id="2.30.40.10">
    <property type="entry name" value="Urease, subunit C, domain 1"/>
    <property type="match status" value="1"/>
</dbReference>
<dbReference type="SUPFAM" id="SSF51556">
    <property type="entry name" value="Metallo-dependent hydrolases"/>
    <property type="match status" value="1"/>
</dbReference>
<organism evidence="1 2">
    <name type="scientific">Croceibacterium atlanticum</name>
    <dbReference type="NCBI Taxonomy" id="1267766"/>
    <lineage>
        <taxon>Bacteria</taxon>
        <taxon>Pseudomonadati</taxon>
        <taxon>Pseudomonadota</taxon>
        <taxon>Alphaproteobacteria</taxon>
        <taxon>Sphingomonadales</taxon>
        <taxon>Erythrobacteraceae</taxon>
        <taxon>Croceibacterium</taxon>
    </lineage>
</organism>